<name>A0A553Q573_9TELE</name>
<dbReference type="Proteomes" id="UP000316079">
    <property type="component" value="Unassembled WGS sequence"/>
</dbReference>
<feature type="non-terminal residue" evidence="2">
    <location>
        <position position="1"/>
    </location>
</feature>
<sequence>SPPVNSPTSLPPPPPPLPPPPPPPLPPSSVAQSTPPPLSNGIHYTFPKPSLGNEVLSHWENCTSGGHTLSQLITSATVSDDTVAHFWTHFSNI</sequence>
<keyword evidence="3" id="KW-1185">Reference proteome</keyword>
<reference evidence="2 3" key="1">
    <citation type="journal article" date="2019" name="Sci. Data">
        <title>Hybrid genome assembly and annotation of Danionella translucida.</title>
        <authorList>
            <person name="Kadobianskyi M."/>
            <person name="Schulze L."/>
            <person name="Schuelke M."/>
            <person name="Judkewitz B."/>
        </authorList>
    </citation>
    <scope>NUCLEOTIDE SEQUENCE [LARGE SCALE GENOMIC DNA]</scope>
    <source>
        <strain evidence="2 3">Bolton</strain>
    </source>
</reference>
<feature type="compositionally biased region" description="Pro residues" evidence="1">
    <location>
        <begin position="1"/>
        <end position="27"/>
    </location>
</feature>
<gene>
    <name evidence="2" type="ORF">DNTS_015457</name>
</gene>
<dbReference type="EMBL" id="SRMA01026322">
    <property type="protein sequence ID" value="TRY85057.1"/>
    <property type="molecule type" value="Genomic_DNA"/>
</dbReference>
<accession>A0A553Q573</accession>
<dbReference type="AlphaFoldDB" id="A0A553Q573"/>
<evidence type="ECO:0000313" key="3">
    <source>
        <dbReference type="Proteomes" id="UP000316079"/>
    </source>
</evidence>
<evidence type="ECO:0000256" key="1">
    <source>
        <dbReference type="SAM" id="MobiDB-lite"/>
    </source>
</evidence>
<protein>
    <submittedName>
        <fullName evidence="2">Uncharacterized protein</fullName>
    </submittedName>
</protein>
<evidence type="ECO:0000313" key="2">
    <source>
        <dbReference type="EMBL" id="TRY85057.1"/>
    </source>
</evidence>
<comment type="caution">
    <text evidence="2">The sequence shown here is derived from an EMBL/GenBank/DDBJ whole genome shotgun (WGS) entry which is preliminary data.</text>
</comment>
<organism evidence="2 3">
    <name type="scientific">Danionella cerebrum</name>
    <dbReference type="NCBI Taxonomy" id="2873325"/>
    <lineage>
        <taxon>Eukaryota</taxon>
        <taxon>Metazoa</taxon>
        <taxon>Chordata</taxon>
        <taxon>Craniata</taxon>
        <taxon>Vertebrata</taxon>
        <taxon>Euteleostomi</taxon>
        <taxon>Actinopterygii</taxon>
        <taxon>Neopterygii</taxon>
        <taxon>Teleostei</taxon>
        <taxon>Ostariophysi</taxon>
        <taxon>Cypriniformes</taxon>
        <taxon>Danionidae</taxon>
        <taxon>Danioninae</taxon>
        <taxon>Danionella</taxon>
    </lineage>
</organism>
<proteinExistence type="predicted"/>
<feature type="region of interest" description="Disordered" evidence="1">
    <location>
        <begin position="1"/>
        <end position="45"/>
    </location>
</feature>